<dbReference type="EMBL" id="LVXG01000056">
    <property type="protein sequence ID" value="OQP43113.1"/>
    <property type="molecule type" value="Genomic_DNA"/>
</dbReference>
<dbReference type="PANTHER" id="PTHR14969:SF13">
    <property type="entry name" value="AT30094P"/>
    <property type="match status" value="1"/>
</dbReference>
<feature type="domain" description="Phosphatidic acid phosphatase type 2/haloperoxidase" evidence="2">
    <location>
        <begin position="72"/>
        <end position="189"/>
    </location>
</feature>
<dbReference type="STRING" id="354355.SAMN05660816_03329"/>
<proteinExistence type="predicted"/>
<evidence type="ECO:0000259" key="2">
    <source>
        <dbReference type="SMART" id="SM00014"/>
    </source>
</evidence>
<feature type="transmembrane region" description="Helical" evidence="1">
    <location>
        <begin position="148"/>
        <end position="166"/>
    </location>
</feature>
<gene>
    <name evidence="3" type="ORF">A4H97_13300</name>
</gene>
<dbReference type="GO" id="GO:0042392">
    <property type="term" value="F:sphingosine-1-phosphate phosphatase activity"/>
    <property type="evidence" value="ECO:0007669"/>
    <property type="project" value="TreeGrafter"/>
</dbReference>
<dbReference type="AlphaFoldDB" id="A0A1V9EAH4"/>
<sequence>MIVNPPACLLTFWQLIQPVDTWLITHINQDWSNSFLDTVLPFVRETLTWVPLYLFLLLFVTTNFGIKGWWWVMGVVLCAAGSDLISSQLIKQTIWRTRPCRDEVLGPQLRFFINYCPGSSSFTSSHATNHFAQATFFFATLRPVMGKWANLFFVWAFIIAYTQVYVGVHYPFDVFCGALLGCGIGLVLSKLFHKRIGMLTVS</sequence>
<keyword evidence="4" id="KW-1185">Reference proteome</keyword>
<keyword evidence="1" id="KW-1133">Transmembrane helix</keyword>
<reference evidence="4" key="1">
    <citation type="submission" date="2016-04" db="EMBL/GenBank/DDBJ databases">
        <authorList>
            <person name="Chen L."/>
            <person name="Zhuang W."/>
            <person name="Wang G."/>
        </authorList>
    </citation>
    <scope>NUCLEOTIDE SEQUENCE [LARGE SCALE GENOMIC DNA]</scope>
    <source>
        <strain evidence="4">17621</strain>
    </source>
</reference>
<dbReference type="InterPro" id="IPR036938">
    <property type="entry name" value="PAP2/HPO_sf"/>
</dbReference>
<dbReference type="SMART" id="SM00014">
    <property type="entry name" value="acidPPc"/>
    <property type="match status" value="1"/>
</dbReference>
<organism evidence="3 4">
    <name type="scientific">Niastella yeongjuensis</name>
    <dbReference type="NCBI Taxonomy" id="354355"/>
    <lineage>
        <taxon>Bacteria</taxon>
        <taxon>Pseudomonadati</taxon>
        <taxon>Bacteroidota</taxon>
        <taxon>Chitinophagia</taxon>
        <taxon>Chitinophagales</taxon>
        <taxon>Chitinophagaceae</taxon>
        <taxon>Niastella</taxon>
    </lineage>
</organism>
<accession>A0A1V9EAH4</accession>
<protein>
    <recommendedName>
        <fullName evidence="2">Phosphatidic acid phosphatase type 2/haloperoxidase domain-containing protein</fullName>
    </recommendedName>
</protein>
<dbReference type="Pfam" id="PF01569">
    <property type="entry name" value="PAP2"/>
    <property type="match status" value="1"/>
</dbReference>
<dbReference type="SUPFAM" id="SSF48317">
    <property type="entry name" value="Acid phosphatase/Vanadium-dependent haloperoxidase"/>
    <property type="match status" value="1"/>
</dbReference>
<dbReference type="Proteomes" id="UP000192610">
    <property type="component" value="Unassembled WGS sequence"/>
</dbReference>
<dbReference type="Gene3D" id="1.20.144.10">
    <property type="entry name" value="Phosphatidic acid phosphatase type 2/haloperoxidase"/>
    <property type="match status" value="1"/>
</dbReference>
<evidence type="ECO:0000256" key="1">
    <source>
        <dbReference type="SAM" id="Phobius"/>
    </source>
</evidence>
<feature type="transmembrane region" description="Helical" evidence="1">
    <location>
        <begin position="172"/>
        <end position="192"/>
    </location>
</feature>
<keyword evidence="1" id="KW-0472">Membrane</keyword>
<evidence type="ECO:0000313" key="4">
    <source>
        <dbReference type="Proteomes" id="UP000192610"/>
    </source>
</evidence>
<dbReference type="InterPro" id="IPR000326">
    <property type="entry name" value="PAP2/HPO"/>
</dbReference>
<name>A0A1V9EAH4_9BACT</name>
<dbReference type="PANTHER" id="PTHR14969">
    <property type="entry name" value="SPHINGOSINE-1-PHOSPHATE PHOSPHOHYDROLASE"/>
    <property type="match status" value="1"/>
</dbReference>
<feature type="transmembrane region" description="Helical" evidence="1">
    <location>
        <begin position="46"/>
        <end position="64"/>
    </location>
</feature>
<keyword evidence="1" id="KW-0812">Transmembrane</keyword>
<comment type="caution">
    <text evidence="3">The sequence shown here is derived from an EMBL/GenBank/DDBJ whole genome shotgun (WGS) entry which is preliminary data.</text>
</comment>
<dbReference type="OrthoDB" id="9789113at2"/>
<dbReference type="RefSeq" id="WP_081203525.1">
    <property type="nucleotide sequence ID" value="NZ_FOCZ01000005.1"/>
</dbReference>
<evidence type="ECO:0000313" key="3">
    <source>
        <dbReference type="EMBL" id="OQP43113.1"/>
    </source>
</evidence>